<feature type="transmembrane region" description="Helical" evidence="10">
    <location>
        <begin position="213"/>
        <end position="233"/>
    </location>
</feature>
<evidence type="ECO:0000256" key="9">
    <source>
        <dbReference type="ARBA" id="ARBA00023224"/>
    </source>
</evidence>
<dbReference type="Pfam" id="PF02949">
    <property type="entry name" value="7tm_6"/>
    <property type="match status" value="1"/>
</dbReference>
<dbReference type="PANTHER" id="PTHR21137:SF3">
    <property type="entry name" value="ODORANT RECEPTOR 30A-RELATED"/>
    <property type="match status" value="1"/>
</dbReference>
<evidence type="ECO:0000256" key="5">
    <source>
        <dbReference type="ARBA" id="ARBA00022725"/>
    </source>
</evidence>
<keyword evidence="3 10" id="KW-0716">Sensory transduction</keyword>
<comment type="subcellular location">
    <subcellularLocation>
        <location evidence="1 10">Cell membrane</location>
        <topology evidence="1 10">Multi-pass membrane protein</topology>
    </subcellularLocation>
</comment>
<dbReference type="Proteomes" id="UP001162164">
    <property type="component" value="Unassembled WGS sequence"/>
</dbReference>
<evidence type="ECO:0000256" key="4">
    <source>
        <dbReference type="ARBA" id="ARBA00022692"/>
    </source>
</evidence>
<evidence type="ECO:0000313" key="12">
    <source>
        <dbReference type="Proteomes" id="UP001162164"/>
    </source>
</evidence>
<feature type="transmembrane region" description="Helical" evidence="10">
    <location>
        <begin position="151"/>
        <end position="168"/>
    </location>
</feature>
<evidence type="ECO:0000313" key="11">
    <source>
        <dbReference type="EMBL" id="KAJ8978567.1"/>
    </source>
</evidence>
<evidence type="ECO:0000256" key="7">
    <source>
        <dbReference type="ARBA" id="ARBA00023136"/>
    </source>
</evidence>
<feature type="transmembrane region" description="Helical" evidence="10">
    <location>
        <begin position="12"/>
        <end position="27"/>
    </location>
</feature>
<dbReference type="EMBL" id="JAPWTJ010000423">
    <property type="protein sequence ID" value="KAJ8978567.1"/>
    <property type="molecule type" value="Genomic_DNA"/>
</dbReference>
<organism evidence="11 12">
    <name type="scientific">Molorchus minor</name>
    <dbReference type="NCBI Taxonomy" id="1323400"/>
    <lineage>
        <taxon>Eukaryota</taxon>
        <taxon>Metazoa</taxon>
        <taxon>Ecdysozoa</taxon>
        <taxon>Arthropoda</taxon>
        <taxon>Hexapoda</taxon>
        <taxon>Insecta</taxon>
        <taxon>Pterygota</taxon>
        <taxon>Neoptera</taxon>
        <taxon>Endopterygota</taxon>
        <taxon>Coleoptera</taxon>
        <taxon>Polyphaga</taxon>
        <taxon>Cucujiformia</taxon>
        <taxon>Chrysomeloidea</taxon>
        <taxon>Cerambycidae</taxon>
        <taxon>Lamiinae</taxon>
        <taxon>Monochamini</taxon>
        <taxon>Molorchus</taxon>
    </lineage>
</organism>
<feature type="transmembrane region" description="Helical" evidence="10">
    <location>
        <begin position="180"/>
        <end position="206"/>
    </location>
</feature>
<keyword evidence="12" id="KW-1185">Reference proteome</keyword>
<keyword evidence="2" id="KW-1003">Cell membrane</keyword>
<evidence type="ECO:0000256" key="10">
    <source>
        <dbReference type="RuleBase" id="RU351113"/>
    </source>
</evidence>
<name>A0ABQ9JL13_9CUCU</name>
<dbReference type="PANTHER" id="PTHR21137">
    <property type="entry name" value="ODORANT RECEPTOR"/>
    <property type="match status" value="1"/>
</dbReference>
<accession>A0ABQ9JL13</accession>
<evidence type="ECO:0000256" key="1">
    <source>
        <dbReference type="ARBA" id="ARBA00004651"/>
    </source>
</evidence>
<comment type="caution">
    <text evidence="11">The sequence shown here is derived from an EMBL/GenBank/DDBJ whole genome shotgun (WGS) entry which is preliminary data.</text>
</comment>
<keyword evidence="5 10" id="KW-0552">Olfaction</keyword>
<feature type="transmembrane region" description="Helical" evidence="10">
    <location>
        <begin position="39"/>
        <end position="64"/>
    </location>
</feature>
<sequence length="477" mass="56423">MKIFPKNDHFKITMYVNFLLGVWPFVFEDSPFMKKLYNFYANFTFLYFLFFIITAYMELFVLIFAEDKDVQGIVSNLCITLLYSITIMRVYAIKSKGIKDLIREVLNMERVIYKCRDEELIDIYKSHARQSIITNLIFSSILKIFPKNDHFKITMYVNFLLGVWPFVFEDSPFMKKLYNFYANFTFLYFLFFIITAYMELFTLIFAEDKDVQGIVSNLCITLLYSITIMRVYAINVEGHQGPQKGGHMEIGSFINARDEELIDIYKSHARLSIINITDFLVNVIETLFYGVHPLYLGQIEKFNKVTNETTVIKALPLSSWFPYNPQEYYLYTYLWQIFDGLIGASYVMYIDVFSFSLIIYPLGQIKMLMYILRNFHKYVGKTQNVLGVERDEASFLTMREFIMKHKEIIRYINEYNCAMKHIMVLDFLQSSLQLASIVMQLFVVSIKSNYKLDLRLKIVRIVIETTDRSRISNIAYI</sequence>
<keyword evidence="6 10" id="KW-1133">Transmembrane helix</keyword>
<comment type="similarity">
    <text evidence="10">Belongs to the insect chemoreceptor superfamily. Heteromeric odorant receptor channel (TC 1.A.69) family.</text>
</comment>
<evidence type="ECO:0000256" key="6">
    <source>
        <dbReference type="ARBA" id="ARBA00022989"/>
    </source>
</evidence>
<evidence type="ECO:0000256" key="3">
    <source>
        <dbReference type="ARBA" id="ARBA00022606"/>
    </source>
</evidence>
<dbReference type="InterPro" id="IPR004117">
    <property type="entry name" value="7tm6_olfct_rcpt"/>
</dbReference>
<keyword evidence="4 10" id="KW-0812">Transmembrane</keyword>
<protein>
    <recommendedName>
        <fullName evidence="10">Odorant receptor</fullName>
    </recommendedName>
</protein>
<keyword evidence="7 10" id="KW-0472">Membrane</keyword>
<keyword evidence="9 10" id="KW-0807">Transducer</keyword>
<gene>
    <name evidence="11" type="ORF">NQ317_012091</name>
</gene>
<proteinExistence type="inferred from homology"/>
<feature type="transmembrane region" description="Helical" evidence="10">
    <location>
        <begin position="70"/>
        <end position="92"/>
    </location>
</feature>
<keyword evidence="8 10" id="KW-0675">Receptor</keyword>
<reference evidence="11" key="1">
    <citation type="journal article" date="2023" name="Insect Mol. Biol.">
        <title>Genome sequencing provides insights into the evolution of gene families encoding plant cell wall-degrading enzymes in longhorned beetles.</title>
        <authorList>
            <person name="Shin N.R."/>
            <person name="Okamura Y."/>
            <person name="Kirsch R."/>
            <person name="Pauchet Y."/>
        </authorList>
    </citation>
    <scope>NUCLEOTIDE SEQUENCE</scope>
    <source>
        <strain evidence="11">MMC_N1</strain>
    </source>
</reference>
<evidence type="ECO:0000256" key="8">
    <source>
        <dbReference type="ARBA" id="ARBA00023170"/>
    </source>
</evidence>
<evidence type="ECO:0000256" key="2">
    <source>
        <dbReference type="ARBA" id="ARBA00022475"/>
    </source>
</evidence>
<feature type="transmembrane region" description="Helical" evidence="10">
    <location>
        <begin position="333"/>
        <end position="360"/>
    </location>
</feature>